<dbReference type="Gene3D" id="3.40.50.300">
    <property type="entry name" value="P-loop containing nucleotide triphosphate hydrolases"/>
    <property type="match status" value="2"/>
</dbReference>
<feature type="region of interest" description="Disordered" evidence="1">
    <location>
        <begin position="458"/>
        <end position="500"/>
    </location>
</feature>
<dbReference type="SUPFAM" id="SSF52540">
    <property type="entry name" value="P-loop containing nucleoside triphosphate hydrolases"/>
    <property type="match status" value="1"/>
</dbReference>
<feature type="compositionally biased region" description="Polar residues" evidence="1">
    <location>
        <begin position="468"/>
        <end position="478"/>
    </location>
</feature>
<dbReference type="InterPro" id="IPR027417">
    <property type="entry name" value="P-loop_NTPase"/>
</dbReference>
<dbReference type="EMBL" id="JAJMLW010000003">
    <property type="protein sequence ID" value="MCI2242298.1"/>
    <property type="molecule type" value="Genomic_DNA"/>
</dbReference>
<dbReference type="Proteomes" id="UP001430755">
    <property type="component" value="Unassembled WGS sequence"/>
</dbReference>
<dbReference type="InterPro" id="IPR050742">
    <property type="entry name" value="Helicase_Restrict-Modif_Enz"/>
</dbReference>
<dbReference type="InterPro" id="IPR006935">
    <property type="entry name" value="Helicase/UvrB_N"/>
</dbReference>
<organism evidence="3 4">
    <name type="scientific">Adlercreutzia faecimuris</name>
    <dbReference type="NCBI Taxonomy" id="2897341"/>
    <lineage>
        <taxon>Bacteria</taxon>
        <taxon>Bacillati</taxon>
        <taxon>Actinomycetota</taxon>
        <taxon>Coriobacteriia</taxon>
        <taxon>Eggerthellales</taxon>
        <taxon>Eggerthellaceae</taxon>
        <taxon>Adlercreutzia</taxon>
    </lineage>
</organism>
<evidence type="ECO:0000259" key="2">
    <source>
        <dbReference type="Pfam" id="PF04851"/>
    </source>
</evidence>
<dbReference type="Pfam" id="PF04851">
    <property type="entry name" value="ResIII"/>
    <property type="match status" value="1"/>
</dbReference>
<sequence length="853" mass="95273">MAKRLNINFDSDLIESISSEFDLRTPNKEALRKLIFTLDGDYDPEVIQVMNLATGVGKTYLMAAFMEYLRRQGVGNVVIVTPGKTVQAKTVKNFTPGSGRYIEGAQIPPDVVTPQDYSPWIARQNGAAQLSFGRETPLLAFIFNIQQLIAPKKEEGGTSDGSQDAMRRKPRRFDENAGVLFDYLKSQDDLVLIADESHLYSTSAAAFHSAIRELEPAATIGLTASILEGDHVIYKYPLYRAIADEYVKTPVLAFRKGGYGEDEASEEQQLRDALQLRDIKQSAYDAYIAQNELPELNAVLFVVCSDVSHATEITNLLRGPEFFGRELAVLQVDSEHDDDLTQRMLEDLDDPNSPVKAVVSVNKLKEGWDVKNIAVIVTLRAMASEVLTQQTMGRGLRLPFGKYTGIRQVDQLDIISHQSFKELLEQENVLRQFGLEEAVSSNDRSRFEYEIAHIGQGDETTGAAFGSDSATEGYQEASNAPAPYTRTSFGDDTNTDAASNKPTVLVQSVNDPSLTDEPDLTYITIDPNPAFLGTSYDFPVTIIEAKQPEIDLSGISDDTLAAAARRVTSTGDVLYRKEIVAVLGKSLRAVDTESAEVDSVHVSDEDARDALVKLVLNMSMVPKTEGTARYIAQYLIPRFMSASNLDTWTVKSLSSAQEQLRQTIKDFIVETLRSTQEVPVIKAKAIECTGYSLPIGEKVYDQIDTRDEFVRGRVYSGWFKSLYAEESFDSYTGEYMLARLLNTSPRIVWWNRLHPFMGAYIYYTPKDRYFPDFVALDDEGTYWIIEGKDARGRDDEKVQAKRKAAEQLVRKLAIDDVFSNSHWGYLIAYEDDIAKSDSWNDLLALAQPVTNKI</sequence>
<dbReference type="RefSeq" id="WP_242165423.1">
    <property type="nucleotide sequence ID" value="NZ_JAJMLW010000003.1"/>
</dbReference>
<dbReference type="PANTHER" id="PTHR47396">
    <property type="entry name" value="TYPE I RESTRICTION ENZYME ECOKI R PROTEIN"/>
    <property type="match status" value="1"/>
</dbReference>
<dbReference type="PANTHER" id="PTHR47396:SF1">
    <property type="entry name" value="ATP-DEPENDENT HELICASE IRC3-RELATED"/>
    <property type="match status" value="1"/>
</dbReference>
<keyword evidence="3" id="KW-0067">ATP-binding</keyword>
<keyword evidence="3" id="KW-0547">Nucleotide-binding</keyword>
<evidence type="ECO:0000313" key="4">
    <source>
        <dbReference type="Proteomes" id="UP001430755"/>
    </source>
</evidence>
<feature type="domain" description="Helicase/UvrB N-terminal" evidence="2">
    <location>
        <begin position="21"/>
        <end position="225"/>
    </location>
</feature>
<keyword evidence="4" id="KW-1185">Reference proteome</keyword>
<reference evidence="3" key="1">
    <citation type="submission" date="2021-11" db="EMBL/GenBank/DDBJ databases">
        <title>A Novel Adlercreutzia Species, isolated from a Allomyrina dichotoma larva feces.</title>
        <authorList>
            <person name="Suh M.K."/>
        </authorList>
    </citation>
    <scope>NUCLEOTIDE SEQUENCE</scope>
    <source>
        <strain evidence="3">JBNU-10</strain>
    </source>
</reference>
<comment type="caution">
    <text evidence="3">The sequence shown here is derived from an EMBL/GenBank/DDBJ whole genome shotgun (WGS) entry which is preliminary data.</text>
</comment>
<gene>
    <name evidence="3" type="ORF">LPT13_08045</name>
</gene>
<evidence type="ECO:0000256" key="1">
    <source>
        <dbReference type="SAM" id="MobiDB-lite"/>
    </source>
</evidence>
<dbReference type="GO" id="GO:0004386">
    <property type="term" value="F:helicase activity"/>
    <property type="evidence" value="ECO:0007669"/>
    <property type="project" value="UniProtKB-KW"/>
</dbReference>
<protein>
    <submittedName>
        <fullName evidence="3">DEAD/DEAH box helicase family protein</fullName>
    </submittedName>
</protein>
<evidence type="ECO:0000313" key="3">
    <source>
        <dbReference type="EMBL" id="MCI2242298.1"/>
    </source>
</evidence>
<name>A0ABS9WHF1_9ACTN</name>
<keyword evidence="3" id="KW-0378">Hydrolase</keyword>
<accession>A0ABS9WHF1</accession>
<keyword evidence="3" id="KW-0347">Helicase</keyword>
<feature type="compositionally biased region" description="Polar residues" evidence="1">
    <location>
        <begin position="485"/>
        <end position="500"/>
    </location>
</feature>
<proteinExistence type="predicted"/>